<reference evidence="1" key="1">
    <citation type="submission" date="2021-06" db="EMBL/GenBank/DDBJ databases">
        <authorList>
            <person name="Kallberg Y."/>
            <person name="Tangrot J."/>
            <person name="Rosling A."/>
        </authorList>
    </citation>
    <scope>NUCLEOTIDE SEQUENCE</scope>
    <source>
        <strain evidence="1">MA453B</strain>
    </source>
</reference>
<keyword evidence="2" id="KW-1185">Reference proteome</keyword>
<evidence type="ECO:0000313" key="2">
    <source>
        <dbReference type="Proteomes" id="UP000789405"/>
    </source>
</evidence>
<feature type="non-terminal residue" evidence="1">
    <location>
        <position position="1"/>
    </location>
</feature>
<dbReference type="EMBL" id="CAJVPY010023736">
    <property type="protein sequence ID" value="CAG8785514.1"/>
    <property type="molecule type" value="Genomic_DNA"/>
</dbReference>
<protein>
    <submittedName>
        <fullName evidence="1">16394_t:CDS:1</fullName>
    </submittedName>
</protein>
<organism evidence="1 2">
    <name type="scientific">Dentiscutata erythropus</name>
    <dbReference type="NCBI Taxonomy" id="1348616"/>
    <lineage>
        <taxon>Eukaryota</taxon>
        <taxon>Fungi</taxon>
        <taxon>Fungi incertae sedis</taxon>
        <taxon>Mucoromycota</taxon>
        <taxon>Glomeromycotina</taxon>
        <taxon>Glomeromycetes</taxon>
        <taxon>Diversisporales</taxon>
        <taxon>Gigasporaceae</taxon>
        <taxon>Dentiscutata</taxon>
    </lineage>
</organism>
<name>A0A9N9NYJ8_9GLOM</name>
<comment type="caution">
    <text evidence="1">The sequence shown here is derived from an EMBL/GenBank/DDBJ whole genome shotgun (WGS) entry which is preliminary data.</text>
</comment>
<sequence length="56" mass="6503">QDRYEQYKSRILQIAQRIDRNLVPSKNKSTDDITEKITALSSKHSGQTKKTNEINL</sequence>
<gene>
    <name evidence="1" type="ORF">DERYTH_LOCUS20321</name>
</gene>
<proteinExistence type="predicted"/>
<dbReference type="AlphaFoldDB" id="A0A9N9NYJ8"/>
<dbReference type="Proteomes" id="UP000789405">
    <property type="component" value="Unassembled WGS sequence"/>
</dbReference>
<accession>A0A9N9NYJ8</accession>
<evidence type="ECO:0000313" key="1">
    <source>
        <dbReference type="EMBL" id="CAG8785514.1"/>
    </source>
</evidence>